<reference evidence="1 2" key="1">
    <citation type="journal article" date="2019" name="Int. J. Syst. Evol. Microbiol.">
        <title>The Global Catalogue of Microorganisms (GCM) 10K type strain sequencing project: providing services to taxonomists for standard genome sequencing and annotation.</title>
        <authorList>
            <consortium name="The Broad Institute Genomics Platform"/>
            <consortium name="The Broad Institute Genome Sequencing Center for Infectious Disease"/>
            <person name="Wu L."/>
            <person name="Ma J."/>
        </authorList>
    </citation>
    <scope>NUCLEOTIDE SEQUENCE [LARGE SCALE GENOMIC DNA]</scope>
    <source>
        <strain evidence="1 2">JCM 13002</strain>
    </source>
</reference>
<comment type="caution">
    <text evidence="1">The sequence shown here is derived from an EMBL/GenBank/DDBJ whole genome shotgun (WGS) entry which is preliminary data.</text>
</comment>
<dbReference type="Proteomes" id="UP001499987">
    <property type="component" value="Unassembled WGS sequence"/>
</dbReference>
<keyword evidence="2" id="KW-1185">Reference proteome</keyword>
<dbReference type="EMBL" id="BAAALD010000195">
    <property type="protein sequence ID" value="GAA1129286.1"/>
    <property type="molecule type" value="Genomic_DNA"/>
</dbReference>
<sequence>MAVSRPPAGGAEQGVEFVGVGAGGVEPGVGLRGADRERHAVVDAVGGVTTAQAHQIAAAAAGGCGRHGGVRFVRLRRAE</sequence>
<evidence type="ECO:0000313" key="2">
    <source>
        <dbReference type="Proteomes" id="UP001499987"/>
    </source>
</evidence>
<protein>
    <submittedName>
        <fullName evidence="1">Uncharacterized protein</fullName>
    </submittedName>
</protein>
<gene>
    <name evidence="1" type="ORF">GCM10009663_77860</name>
</gene>
<name>A0ABN1U8T3_9ACTN</name>
<proteinExistence type="predicted"/>
<organism evidence="1 2">
    <name type="scientific">Kitasatospora arboriphila</name>
    <dbReference type="NCBI Taxonomy" id="258052"/>
    <lineage>
        <taxon>Bacteria</taxon>
        <taxon>Bacillati</taxon>
        <taxon>Actinomycetota</taxon>
        <taxon>Actinomycetes</taxon>
        <taxon>Kitasatosporales</taxon>
        <taxon>Streptomycetaceae</taxon>
        <taxon>Kitasatospora</taxon>
    </lineage>
</organism>
<accession>A0ABN1U8T3</accession>
<evidence type="ECO:0000313" key="1">
    <source>
        <dbReference type="EMBL" id="GAA1129286.1"/>
    </source>
</evidence>